<dbReference type="EMBL" id="NAJO01000056">
    <property type="protein sequence ID" value="OQN97201.1"/>
    <property type="molecule type" value="Genomic_DNA"/>
</dbReference>
<reference evidence="4" key="1">
    <citation type="submission" date="2017-03" db="EMBL/GenBank/DDBJ databases">
        <title>Genomes of endolithic fungi from Antarctica.</title>
        <authorList>
            <person name="Coleine C."/>
            <person name="Masonjones S."/>
            <person name="Stajich J.E."/>
        </authorList>
    </citation>
    <scope>NUCLEOTIDE SEQUENCE [LARGE SCALE GENOMIC DNA]</scope>
    <source>
        <strain evidence="4">CCFEE 5527</strain>
    </source>
</reference>
<feature type="transmembrane region" description="Helical" evidence="2">
    <location>
        <begin position="36"/>
        <end position="57"/>
    </location>
</feature>
<evidence type="ECO:0000313" key="3">
    <source>
        <dbReference type="EMBL" id="OQN97201.1"/>
    </source>
</evidence>
<evidence type="ECO:0000313" key="4">
    <source>
        <dbReference type="Proteomes" id="UP000192596"/>
    </source>
</evidence>
<dbReference type="Pfam" id="PF09802">
    <property type="entry name" value="Sec66"/>
    <property type="match status" value="1"/>
</dbReference>
<dbReference type="Proteomes" id="UP000192596">
    <property type="component" value="Unassembled WGS sequence"/>
</dbReference>
<dbReference type="GO" id="GO:0031207">
    <property type="term" value="C:Sec62/Sec63 complex"/>
    <property type="evidence" value="ECO:0007669"/>
    <property type="project" value="InterPro"/>
</dbReference>
<dbReference type="InParanoid" id="A0A1V8SEF9"/>
<feature type="region of interest" description="Disordered" evidence="1">
    <location>
        <begin position="226"/>
        <end position="277"/>
    </location>
</feature>
<keyword evidence="2" id="KW-1133">Transmembrane helix</keyword>
<gene>
    <name evidence="3" type="ORF">B0A48_16742</name>
</gene>
<evidence type="ECO:0000256" key="1">
    <source>
        <dbReference type="SAM" id="MobiDB-lite"/>
    </source>
</evidence>
<evidence type="ECO:0008006" key="5">
    <source>
        <dbReference type="Google" id="ProtNLM"/>
    </source>
</evidence>
<dbReference type="PANTHER" id="PTHR28229">
    <property type="entry name" value="TRANSLOCATION PROTEIN SEC66"/>
    <property type="match status" value="1"/>
</dbReference>
<feature type="compositionally biased region" description="Basic and acidic residues" evidence="1">
    <location>
        <begin position="240"/>
        <end position="250"/>
    </location>
</feature>
<dbReference type="AlphaFoldDB" id="A0A1V8SEF9"/>
<dbReference type="STRING" id="1507870.A0A1V8SEF9"/>
<keyword evidence="4" id="KW-1185">Reference proteome</keyword>
<accession>A0A1V8SEF9</accession>
<keyword evidence="2" id="KW-0812">Transmembrane</keyword>
<feature type="compositionally biased region" description="Low complexity" evidence="1">
    <location>
        <begin position="228"/>
        <end position="239"/>
    </location>
</feature>
<dbReference type="GO" id="GO:0031204">
    <property type="term" value="P:post-translational protein targeting to membrane, translocation"/>
    <property type="evidence" value="ECO:0007669"/>
    <property type="project" value="InterPro"/>
</dbReference>
<dbReference type="FunCoup" id="A0A1V8SEF9">
    <property type="interactions" value="89"/>
</dbReference>
<dbReference type="OrthoDB" id="73168at2759"/>
<dbReference type="PANTHER" id="PTHR28229:SF1">
    <property type="entry name" value="TRANSLOCATION PROTEIN SEC66"/>
    <property type="match status" value="1"/>
</dbReference>
<proteinExistence type="predicted"/>
<protein>
    <recommendedName>
        <fullName evidence="5">Translocation protein sec66</fullName>
    </recommendedName>
</protein>
<name>A0A1V8SEF9_9PEZI</name>
<sequence length="277" mass="30792">MDDPLNATFNSTFNGTFANGTNSTSEPFTPSPPKPFWTNLLLPTLYLTILLTTLISFSRTYRSRQLQRAARLAPWFPSHTSRDIYLTLLHLEPSDEKSEKGTKVPESVLKAALLKRALEDIQRIVALRQAKGPLQALLQRGSVGEELWVRFQRAEGEMEEEVKEVVEEANAYVSGWGQVIFQSANEMNQNLLLKERTSELLVKVDEEKAWWEAKKQGVQRQFLKENGVESSEAVSSPESTGKRIETRSSDEDAVIVESGGPAQAQGGAGGGKKKGKK</sequence>
<keyword evidence="2" id="KW-0472">Membrane</keyword>
<dbReference type="InterPro" id="IPR018624">
    <property type="entry name" value="Sec66"/>
</dbReference>
<comment type="caution">
    <text evidence="3">The sequence shown here is derived from an EMBL/GenBank/DDBJ whole genome shotgun (WGS) entry which is preliminary data.</text>
</comment>
<organism evidence="3 4">
    <name type="scientific">Cryoendolithus antarcticus</name>
    <dbReference type="NCBI Taxonomy" id="1507870"/>
    <lineage>
        <taxon>Eukaryota</taxon>
        <taxon>Fungi</taxon>
        <taxon>Dikarya</taxon>
        <taxon>Ascomycota</taxon>
        <taxon>Pezizomycotina</taxon>
        <taxon>Dothideomycetes</taxon>
        <taxon>Dothideomycetidae</taxon>
        <taxon>Cladosporiales</taxon>
        <taxon>Cladosporiaceae</taxon>
        <taxon>Cryoendolithus</taxon>
    </lineage>
</organism>
<evidence type="ECO:0000256" key="2">
    <source>
        <dbReference type="SAM" id="Phobius"/>
    </source>
</evidence>